<dbReference type="Proteomes" id="UP000299084">
    <property type="component" value="Unassembled WGS sequence"/>
</dbReference>
<name>A0A5N4DCG4_CAMDR</name>
<evidence type="ECO:0000256" key="1">
    <source>
        <dbReference type="SAM" id="SignalP"/>
    </source>
</evidence>
<dbReference type="EMBL" id="JWIN03000013">
    <property type="protein sequence ID" value="KAB1268788.1"/>
    <property type="molecule type" value="Genomic_DNA"/>
</dbReference>
<keyword evidence="3" id="KW-1185">Reference proteome</keyword>
<feature type="signal peptide" evidence="1">
    <location>
        <begin position="1"/>
        <end position="21"/>
    </location>
</feature>
<gene>
    <name evidence="2" type="ORF">Cadr_000014059</name>
</gene>
<protein>
    <submittedName>
        <fullName evidence="2">EMI domain-containing protein 1</fullName>
    </submittedName>
</protein>
<reference evidence="2 3" key="1">
    <citation type="journal article" date="2019" name="Mol. Ecol. Resour.">
        <title>Improving Illumina assemblies with Hi-C and long reads: an example with the North African dromedary.</title>
        <authorList>
            <person name="Elbers J.P."/>
            <person name="Rogers M.F."/>
            <person name="Perelman P.L."/>
            <person name="Proskuryakova A.A."/>
            <person name="Serdyukova N.A."/>
            <person name="Johnson W.E."/>
            <person name="Horin P."/>
            <person name="Corander J."/>
            <person name="Murphy D."/>
            <person name="Burger P.A."/>
        </authorList>
    </citation>
    <scope>NUCLEOTIDE SEQUENCE [LARGE SCALE GENOMIC DNA]</scope>
    <source>
        <strain evidence="2">Drom800</strain>
        <tissue evidence="2">Blood</tissue>
    </source>
</reference>
<feature type="chain" id="PRO_5024323801" evidence="1">
    <location>
        <begin position="22"/>
        <end position="99"/>
    </location>
</feature>
<keyword evidence="1" id="KW-0732">Signal</keyword>
<organism evidence="2 3">
    <name type="scientific">Camelus dromedarius</name>
    <name type="common">Dromedary</name>
    <name type="synonym">Arabian camel</name>
    <dbReference type="NCBI Taxonomy" id="9838"/>
    <lineage>
        <taxon>Eukaryota</taxon>
        <taxon>Metazoa</taxon>
        <taxon>Chordata</taxon>
        <taxon>Craniata</taxon>
        <taxon>Vertebrata</taxon>
        <taxon>Euteleostomi</taxon>
        <taxon>Mammalia</taxon>
        <taxon>Eutheria</taxon>
        <taxon>Laurasiatheria</taxon>
        <taxon>Artiodactyla</taxon>
        <taxon>Tylopoda</taxon>
        <taxon>Camelidae</taxon>
        <taxon>Camelus</taxon>
    </lineage>
</organism>
<accession>A0A5N4DCG4</accession>
<evidence type="ECO:0000313" key="3">
    <source>
        <dbReference type="Proteomes" id="UP000299084"/>
    </source>
</evidence>
<evidence type="ECO:0000313" key="2">
    <source>
        <dbReference type="EMBL" id="KAB1268788.1"/>
    </source>
</evidence>
<dbReference type="AlphaFoldDB" id="A0A5N4DCG4"/>
<proteinExistence type="predicted"/>
<comment type="caution">
    <text evidence="2">The sequence shown here is derived from an EMBL/GenBank/DDBJ whole genome shotgun (WGS) entry which is preliminary data.</text>
</comment>
<sequence>MEPGWLGSTVWRMALWPIAFSGCLNCSKVSEWMERLKLLEAKVAVLTATKWAVPLTPVAPTPVAPKDPTLIWGSPAAQGSPGDGSFQRKCEGLTVHGDD</sequence>